<organism evidence="2 3">
    <name type="scientific">Streptomyces thinghirensis</name>
    <dbReference type="NCBI Taxonomy" id="551547"/>
    <lineage>
        <taxon>Bacteria</taxon>
        <taxon>Bacillati</taxon>
        <taxon>Actinomycetota</taxon>
        <taxon>Actinomycetes</taxon>
        <taxon>Kitasatosporales</taxon>
        <taxon>Streptomycetaceae</taxon>
        <taxon>Streptomyces</taxon>
    </lineage>
</organism>
<feature type="transmembrane region" description="Helical" evidence="1">
    <location>
        <begin position="52"/>
        <end position="75"/>
    </location>
</feature>
<keyword evidence="1" id="KW-1133">Transmembrane helix</keyword>
<dbReference type="Proteomes" id="UP001499878">
    <property type="component" value="Unassembled WGS sequence"/>
</dbReference>
<keyword evidence="1" id="KW-0812">Transmembrane</keyword>
<comment type="caution">
    <text evidence="2">The sequence shown here is derived from an EMBL/GenBank/DDBJ whole genome shotgun (WGS) entry which is preliminary data.</text>
</comment>
<evidence type="ECO:0008006" key="4">
    <source>
        <dbReference type="Google" id="ProtNLM"/>
    </source>
</evidence>
<dbReference type="EMBL" id="BAABJR010000010">
    <property type="protein sequence ID" value="GAA5211198.1"/>
    <property type="molecule type" value="Genomic_DNA"/>
</dbReference>
<feature type="transmembrane region" description="Helical" evidence="1">
    <location>
        <begin position="18"/>
        <end position="40"/>
    </location>
</feature>
<name>A0ABP9T858_9ACTN</name>
<proteinExistence type="predicted"/>
<evidence type="ECO:0000313" key="3">
    <source>
        <dbReference type="Proteomes" id="UP001499878"/>
    </source>
</evidence>
<feature type="transmembrane region" description="Helical" evidence="1">
    <location>
        <begin position="155"/>
        <end position="178"/>
    </location>
</feature>
<evidence type="ECO:0000256" key="1">
    <source>
        <dbReference type="SAM" id="Phobius"/>
    </source>
</evidence>
<dbReference type="RefSeq" id="WP_345632544.1">
    <property type="nucleotide sequence ID" value="NZ_BAABJR010000010.1"/>
</dbReference>
<keyword evidence="3" id="KW-1185">Reference proteome</keyword>
<reference evidence="3" key="1">
    <citation type="journal article" date="2019" name="Int. J. Syst. Evol. Microbiol.">
        <title>The Global Catalogue of Microorganisms (GCM) 10K type strain sequencing project: providing services to taxonomists for standard genome sequencing and annotation.</title>
        <authorList>
            <consortium name="The Broad Institute Genomics Platform"/>
            <consortium name="The Broad Institute Genome Sequencing Center for Infectious Disease"/>
            <person name="Wu L."/>
            <person name="Ma J."/>
        </authorList>
    </citation>
    <scope>NUCLEOTIDE SEQUENCE [LARGE SCALE GENOMIC DNA]</scope>
    <source>
        <strain evidence="3">JCM 18306</strain>
    </source>
</reference>
<feature type="transmembrane region" description="Helical" evidence="1">
    <location>
        <begin position="124"/>
        <end position="143"/>
    </location>
</feature>
<accession>A0ABP9T858</accession>
<gene>
    <name evidence="2" type="ORF">GCM10023323_41810</name>
</gene>
<keyword evidence="1" id="KW-0472">Membrane</keyword>
<sequence length="296" mass="31181">MGWGTAGLTWPNDEWNRAAALCAGQLPAAWLVWWFAVVAGGDDYGRGYSGSFAIACVLLAAPLILPFLGVLHATAQIMPAATLARLASLRTAGPEWPWQLASSVAVGVAWSALTAALWDLPLTATLPWFAGVGVLPVLGLAYLRGREREWGPWGVWFRSAGASVVLLVVGGVAGSALAGDYEPPVLSAGQLAGDWRGDDGAALRLEPDGRAELTRLPATRADGGAGDFTVCDGTGEWTLDRDGRLHMSDRDGVLVRLDGGCGQETYWTIGGTERDPELFVLFGDPDAGDLRILARA</sequence>
<evidence type="ECO:0000313" key="2">
    <source>
        <dbReference type="EMBL" id="GAA5211198.1"/>
    </source>
</evidence>
<protein>
    <recommendedName>
        <fullName evidence="4">Integral membrane protein</fullName>
    </recommendedName>
</protein>